<dbReference type="InterPro" id="IPR036397">
    <property type="entry name" value="RNaseH_sf"/>
</dbReference>
<dbReference type="RefSeq" id="XP_049301955.1">
    <property type="nucleotide sequence ID" value="XM_049445998.1"/>
</dbReference>
<proteinExistence type="predicted"/>
<dbReference type="Proteomes" id="UP001652620">
    <property type="component" value="Chromosome 1"/>
</dbReference>
<protein>
    <submittedName>
        <fullName evidence="5">Jerky protein homolog-like isoform X1</fullName>
    </submittedName>
</protein>
<dbReference type="PROSITE" id="PS51253">
    <property type="entry name" value="HTH_CENPB"/>
    <property type="match status" value="1"/>
</dbReference>
<dbReference type="InterPro" id="IPR050863">
    <property type="entry name" value="CenT-Element_Derived"/>
</dbReference>
<keyword evidence="2" id="KW-0238">DNA-binding</keyword>
<dbReference type="InterPro" id="IPR009057">
    <property type="entry name" value="Homeodomain-like_sf"/>
</dbReference>
<dbReference type="PANTHER" id="PTHR19303:SF16">
    <property type="entry name" value="JERKY PROTEIN HOMOLOG-LIKE"/>
    <property type="match status" value="1"/>
</dbReference>
<dbReference type="Gene3D" id="1.10.10.60">
    <property type="entry name" value="Homeodomain-like"/>
    <property type="match status" value="1"/>
</dbReference>
<organism evidence="4 5">
    <name type="scientific">Bactrocera dorsalis</name>
    <name type="common">Oriental fruit fly</name>
    <name type="synonym">Dacus dorsalis</name>
    <dbReference type="NCBI Taxonomy" id="27457"/>
    <lineage>
        <taxon>Eukaryota</taxon>
        <taxon>Metazoa</taxon>
        <taxon>Ecdysozoa</taxon>
        <taxon>Arthropoda</taxon>
        <taxon>Hexapoda</taxon>
        <taxon>Insecta</taxon>
        <taxon>Pterygota</taxon>
        <taxon>Neoptera</taxon>
        <taxon>Endopterygota</taxon>
        <taxon>Diptera</taxon>
        <taxon>Brachycera</taxon>
        <taxon>Muscomorpha</taxon>
        <taxon>Tephritoidea</taxon>
        <taxon>Tephritidae</taxon>
        <taxon>Bactrocera</taxon>
        <taxon>Bactrocera</taxon>
    </lineage>
</organism>
<sequence length="348" mass="39530">MLKEKAKELHSLLKENATGFNASDGWLQRFKKRYGVRLLKVSGEKLSSQPQLVDPFKLKLKQKIEEMELCNDQLYNADEFGLFWKLLLDKTYVSSHEKTAPGTKTEKQRITFLCCANASGAHKHKLLVIGKAKNPRSFKHFSCPTDYKNSKSAWMTSAIFKHWFHQSFVPQVRLFLKRKNLPIKALLLIDNAPSHPSEAELKTEDGNIIAMFMPPNVTPLIQPMDQNAIKITKLYYKNSLLASIAAKNLDLLESMKNVTLNDAVTLLSVAWDRVSTETLANCWKNILSLMGNEEDPEHNIPLSILKDKWSADISSLMRISVDLLQDLSPQVEVLRHTLISLLLFSILG</sequence>
<dbReference type="GeneID" id="125775415"/>
<dbReference type="InterPro" id="IPR004875">
    <property type="entry name" value="DDE_SF_endonuclease_dom"/>
</dbReference>
<name>A0ABM3IYI9_BACDO</name>
<dbReference type="Pfam" id="PF03221">
    <property type="entry name" value="HTH_Tnp_Tc5"/>
    <property type="match status" value="1"/>
</dbReference>
<dbReference type="PANTHER" id="PTHR19303">
    <property type="entry name" value="TRANSPOSON"/>
    <property type="match status" value="1"/>
</dbReference>
<dbReference type="Gene3D" id="3.30.420.10">
    <property type="entry name" value="Ribonuclease H-like superfamily/Ribonuclease H"/>
    <property type="match status" value="1"/>
</dbReference>
<comment type="subcellular location">
    <subcellularLocation>
        <location evidence="1">Nucleus</location>
    </subcellularLocation>
</comment>
<gene>
    <name evidence="5" type="primary">LOC125775415</name>
</gene>
<evidence type="ECO:0000256" key="1">
    <source>
        <dbReference type="ARBA" id="ARBA00004123"/>
    </source>
</evidence>
<evidence type="ECO:0000313" key="4">
    <source>
        <dbReference type="Proteomes" id="UP001652620"/>
    </source>
</evidence>
<feature type="domain" description="HTH CENPB-type" evidence="3">
    <location>
        <begin position="1"/>
        <end position="40"/>
    </location>
</feature>
<accession>A0ABM3IYI9</accession>
<evidence type="ECO:0000259" key="3">
    <source>
        <dbReference type="PROSITE" id="PS51253"/>
    </source>
</evidence>
<dbReference type="InterPro" id="IPR006600">
    <property type="entry name" value="HTH_CenpB_DNA-bd_dom"/>
</dbReference>
<reference evidence="4" key="1">
    <citation type="submission" date="2025-05" db="UniProtKB">
        <authorList>
            <consortium name="RefSeq"/>
        </authorList>
    </citation>
    <scope>NUCLEOTIDE SEQUENCE [LARGE SCALE GENOMIC DNA]</scope>
</reference>
<reference evidence="5" key="2">
    <citation type="submission" date="2025-08" db="UniProtKB">
        <authorList>
            <consortium name="RefSeq"/>
        </authorList>
    </citation>
    <scope>IDENTIFICATION</scope>
    <source>
        <tissue evidence="5">Adult</tissue>
    </source>
</reference>
<dbReference type="SUPFAM" id="SSF46689">
    <property type="entry name" value="Homeodomain-like"/>
    <property type="match status" value="1"/>
</dbReference>
<keyword evidence="4" id="KW-1185">Reference proteome</keyword>
<dbReference type="Pfam" id="PF03184">
    <property type="entry name" value="DDE_1"/>
    <property type="match status" value="1"/>
</dbReference>
<evidence type="ECO:0000256" key="2">
    <source>
        <dbReference type="ARBA" id="ARBA00023125"/>
    </source>
</evidence>
<evidence type="ECO:0000313" key="5">
    <source>
        <dbReference type="RefSeq" id="XP_049301955.1"/>
    </source>
</evidence>